<dbReference type="SUPFAM" id="SSF56935">
    <property type="entry name" value="Porins"/>
    <property type="match status" value="1"/>
</dbReference>
<evidence type="ECO:0000313" key="10">
    <source>
        <dbReference type="Proteomes" id="UP001597532"/>
    </source>
</evidence>
<evidence type="ECO:0000256" key="7">
    <source>
        <dbReference type="SAM" id="SignalP"/>
    </source>
</evidence>
<feature type="signal peptide" evidence="7">
    <location>
        <begin position="1"/>
        <end position="24"/>
    </location>
</feature>
<evidence type="ECO:0000313" key="9">
    <source>
        <dbReference type="EMBL" id="MFD2791918.1"/>
    </source>
</evidence>
<evidence type="ECO:0000256" key="3">
    <source>
        <dbReference type="ARBA" id="ARBA00022452"/>
    </source>
</evidence>
<dbReference type="InterPro" id="IPR039426">
    <property type="entry name" value="TonB-dep_rcpt-like"/>
</dbReference>
<dbReference type="RefSeq" id="WP_251808782.1">
    <property type="nucleotide sequence ID" value="NZ_CP166679.1"/>
</dbReference>
<dbReference type="Gene3D" id="2.60.40.1120">
    <property type="entry name" value="Carboxypeptidase-like, regulatory domain"/>
    <property type="match status" value="1"/>
</dbReference>
<keyword evidence="2" id="KW-0813">Transport</keyword>
<keyword evidence="5" id="KW-0472">Membrane</keyword>
<dbReference type="SUPFAM" id="SSF49464">
    <property type="entry name" value="Carboxypeptidase regulatory domain-like"/>
    <property type="match status" value="1"/>
</dbReference>
<dbReference type="Pfam" id="PF13620">
    <property type="entry name" value="CarboxypepD_reg"/>
    <property type="match status" value="1"/>
</dbReference>
<keyword evidence="3" id="KW-1134">Transmembrane beta strand</keyword>
<evidence type="ECO:0000259" key="8">
    <source>
        <dbReference type="Pfam" id="PF25183"/>
    </source>
</evidence>
<comment type="subcellular location">
    <subcellularLocation>
        <location evidence="1">Cell outer membrane</location>
        <topology evidence="1">Multi-pass membrane protein</topology>
    </subcellularLocation>
</comment>
<dbReference type="Pfam" id="PF25183">
    <property type="entry name" value="OMP_b-brl_4"/>
    <property type="match status" value="1"/>
</dbReference>
<feature type="chain" id="PRO_5045655348" evidence="7">
    <location>
        <begin position="25"/>
        <end position="1059"/>
    </location>
</feature>
<keyword evidence="6" id="KW-0998">Cell outer membrane</keyword>
<feature type="domain" description="TonB-dependent transporter Oar-like beta-barrel" evidence="8">
    <location>
        <begin position="240"/>
        <end position="695"/>
    </location>
</feature>
<dbReference type="InterPro" id="IPR036942">
    <property type="entry name" value="Beta-barrel_TonB_sf"/>
</dbReference>
<dbReference type="EMBL" id="JBHUOK010000034">
    <property type="protein sequence ID" value="MFD2791918.1"/>
    <property type="molecule type" value="Genomic_DNA"/>
</dbReference>
<sequence>MKLSIKRKLLLTTAFVYGSLLLSAQVTTSNIRGLVLDDSNEPLFGANIVALHTPTGTRFGTITNEDGRFNLLNLRVGGPYEVTISYIGFKTQTDNDIFLTLGKTQNLEVVLVTDSQALQEVIVVSDRAGGTFGSDRTGAETSVGSRELTRLPTISRSASDFTRLEPTASGNSFGGRNDQYNNFSLDGAIFNNPFGLDAPTPGGQTDAQPISLDAIDQIQVATAPYDVTQSGFTGASINAVTKSGTNEFHGTAYGFYRNEDLTGGKVRGEEVVKPALKQNQYGFSLGGPIVKNKLFFFMNFEKDERDDLGTNGWVPNNGSGAINESRVKESDLMAVQSALSALGYDTGSYEGFTFGAKSTKGIFKLDWNINDSNRLALIYNFLDASKEKPAHPTAIASRGPNFATLQFRNSGYEINNKLNSLQLELNSSLSDEATNKLQVGYSHFDDFRNPFSKPAPVITIQDGNGSNYIIAGHEPFSINNQLDQQVFQLTNNLSFFKGNHTYTVGFSFEKFEFKNSFNLTNYESFNFGIFPYYGLFNPYPSVQEFLDNAQAGGVVEKYLAATQNEFSTSNAAGVGEDGGWKLSELNVGQMAFYIQDEWNATENFKLTYGIRADRPLYFNTSKLIQKFINTENGAVRDNSVPYFNPNTGDEVFLNSTTMPTNEWLISPRLGFNWDVKDDRSTQFRGGTGVFTGRLPFVWLGNQVSGADDGFFQVVDPDFKFPQVWRTNLGLDKRFGIGIIGTLDVSYTKDINAAHVQNWGLRNPSGTLNAPGDNRPVYAAADKENNAYVFTNSDKGRIWNVALKAQKTFSSGFYTSLAYSYLNAKDVNSIEAEITGDAFDFNPNLGNANKDVLAYSKYGDTHRFIGVASRQFKYGGETWATTLSTFFEYAQGGRYNYTYAGNINGDSSSQNNDLLYIPTSSEVNLMQFSGVGQAEAFEAYIQQDNYLKDHRGEYMERYGALAPWRGRWDLKLLQDYNFKVAGDKTNTIQFSIDVLNVGNLINSDWGIIQQPNNISPIGVTVDPGTNTPTYTFDNTVVKTYGYDASLLSRWQAQVGLRYIF</sequence>
<keyword evidence="7" id="KW-0732">Signal</keyword>
<proteinExistence type="predicted"/>
<dbReference type="InterPro" id="IPR057601">
    <property type="entry name" value="Oar-like_b-barrel"/>
</dbReference>
<evidence type="ECO:0000256" key="2">
    <source>
        <dbReference type="ARBA" id="ARBA00022448"/>
    </source>
</evidence>
<dbReference type="InterPro" id="IPR008969">
    <property type="entry name" value="CarboxyPept-like_regulatory"/>
</dbReference>
<evidence type="ECO:0000256" key="1">
    <source>
        <dbReference type="ARBA" id="ARBA00004571"/>
    </source>
</evidence>
<protein>
    <submittedName>
        <fullName evidence="9">Carboxypeptidase regulatory-like domain-containing protein</fullName>
    </submittedName>
</protein>
<reference evidence="10" key="1">
    <citation type="journal article" date="2019" name="Int. J. Syst. Evol. Microbiol.">
        <title>The Global Catalogue of Microorganisms (GCM) 10K type strain sequencing project: providing services to taxonomists for standard genome sequencing and annotation.</title>
        <authorList>
            <consortium name="The Broad Institute Genomics Platform"/>
            <consortium name="The Broad Institute Genome Sequencing Center for Infectious Disease"/>
            <person name="Wu L."/>
            <person name="Ma J."/>
        </authorList>
    </citation>
    <scope>NUCLEOTIDE SEQUENCE [LARGE SCALE GENOMIC DNA]</scope>
    <source>
        <strain evidence="10">KCTC 52924</strain>
    </source>
</reference>
<evidence type="ECO:0000256" key="5">
    <source>
        <dbReference type="ARBA" id="ARBA00023136"/>
    </source>
</evidence>
<accession>A0ABW5VNU8</accession>
<dbReference type="Proteomes" id="UP001597532">
    <property type="component" value="Unassembled WGS sequence"/>
</dbReference>
<comment type="caution">
    <text evidence="9">The sequence shown here is derived from an EMBL/GenBank/DDBJ whole genome shotgun (WGS) entry which is preliminary data.</text>
</comment>
<gene>
    <name evidence="9" type="ORF">ACFS1K_19270</name>
</gene>
<evidence type="ECO:0000256" key="6">
    <source>
        <dbReference type="ARBA" id="ARBA00023237"/>
    </source>
</evidence>
<evidence type="ECO:0000256" key="4">
    <source>
        <dbReference type="ARBA" id="ARBA00022692"/>
    </source>
</evidence>
<dbReference type="PANTHER" id="PTHR30069:SF46">
    <property type="entry name" value="OAR PROTEIN"/>
    <property type="match status" value="1"/>
</dbReference>
<keyword evidence="10" id="KW-1185">Reference proteome</keyword>
<dbReference type="Gene3D" id="2.40.170.20">
    <property type="entry name" value="TonB-dependent receptor, beta-barrel domain"/>
    <property type="match status" value="1"/>
</dbReference>
<organism evidence="9 10">
    <name type="scientific">Arenibacter antarcticus</name>
    <dbReference type="NCBI Taxonomy" id="2040469"/>
    <lineage>
        <taxon>Bacteria</taxon>
        <taxon>Pseudomonadati</taxon>
        <taxon>Bacteroidota</taxon>
        <taxon>Flavobacteriia</taxon>
        <taxon>Flavobacteriales</taxon>
        <taxon>Flavobacteriaceae</taxon>
        <taxon>Arenibacter</taxon>
    </lineage>
</organism>
<keyword evidence="4" id="KW-0812">Transmembrane</keyword>
<name>A0ABW5VNU8_9FLAO</name>
<dbReference type="PANTHER" id="PTHR30069">
    <property type="entry name" value="TONB-DEPENDENT OUTER MEMBRANE RECEPTOR"/>
    <property type="match status" value="1"/>
</dbReference>